<dbReference type="Proteomes" id="UP001589788">
    <property type="component" value="Unassembled WGS sequence"/>
</dbReference>
<feature type="domain" description="Flavin reductase like" evidence="2">
    <location>
        <begin position="22"/>
        <end position="169"/>
    </location>
</feature>
<dbReference type="Pfam" id="PF01613">
    <property type="entry name" value="Flavin_Reduct"/>
    <property type="match status" value="1"/>
</dbReference>
<proteinExistence type="predicted"/>
<sequence length="185" mass="19355">MTPLPEALRDDPERDRTVRRALWSLTSGLYLVGSAAGDAWNLMTASWVTQVATEPRQVAVGLEAGSRTLALVRASGVFAVSVLGPEHRPLVRRFARPVPAEETIRDPEGTGSLRGVPVRTAPSGAPVLVDAVAWLDCRVAHQLELGSHALVIGTLVAAEGPPGGGRGGEPGTVLVLGETPMRYGG</sequence>
<keyword evidence="1 3" id="KW-0560">Oxidoreductase</keyword>
<evidence type="ECO:0000256" key="1">
    <source>
        <dbReference type="ARBA" id="ARBA00023002"/>
    </source>
</evidence>
<dbReference type="PANTHER" id="PTHR30466">
    <property type="entry name" value="FLAVIN REDUCTASE"/>
    <property type="match status" value="1"/>
</dbReference>
<dbReference type="RefSeq" id="WP_377790572.1">
    <property type="nucleotide sequence ID" value="NZ_JBHLYQ010000179.1"/>
</dbReference>
<evidence type="ECO:0000313" key="3">
    <source>
        <dbReference type="EMBL" id="MFC0082887.1"/>
    </source>
</evidence>
<protein>
    <submittedName>
        <fullName evidence="3">Flavin reductase family protein</fullName>
        <ecNumber evidence="3">1.5.1.-</ecNumber>
    </submittedName>
</protein>
<keyword evidence="4" id="KW-1185">Reference proteome</keyword>
<dbReference type="Gene3D" id="2.30.110.10">
    <property type="entry name" value="Electron Transport, Fmn-binding Protein, Chain A"/>
    <property type="match status" value="1"/>
</dbReference>
<dbReference type="SUPFAM" id="SSF50475">
    <property type="entry name" value="FMN-binding split barrel"/>
    <property type="match status" value="1"/>
</dbReference>
<evidence type="ECO:0000313" key="4">
    <source>
        <dbReference type="Proteomes" id="UP001589788"/>
    </source>
</evidence>
<name>A0ABV6C9H2_9ACTN</name>
<organism evidence="3 4">
    <name type="scientific">Aciditerrimonas ferrireducens</name>
    <dbReference type="NCBI Taxonomy" id="667306"/>
    <lineage>
        <taxon>Bacteria</taxon>
        <taxon>Bacillati</taxon>
        <taxon>Actinomycetota</taxon>
        <taxon>Acidimicrobiia</taxon>
        <taxon>Acidimicrobiales</taxon>
        <taxon>Acidimicrobiaceae</taxon>
        <taxon>Aciditerrimonas</taxon>
    </lineage>
</organism>
<dbReference type="InterPro" id="IPR012349">
    <property type="entry name" value="Split_barrel_FMN-bd"/>
</dbReference>
<dbReference type="GO" id="GO:0016491">
    <property type="term" value="F:oxidoreductase activity"/>
    <property type="evidence" value="ECO:0007669"/>
    <property type="project" value="UniProtKB-KW"/>
</dbReference>
<evidence type="ECO:0000259" key="2">
    <source>
        <dbReference type="SMART" id="SM00903"/>
    </source>
</evidence>
<dbReference type="InterPro" id="IPR050268">
    <property type="entry name" value="NADH-dep_flavin_reductase"/>
</dbReference>
<reference evidence="3 4" key="1">
    <citation type="submission" date="2024-09" db="EMBL/GenBank/DDBJ databases">
        <authorList>
            <person name="Sun Q."/>
            <person name="Mori K."/>
        </authorList>
    </citation>
    <scope>NUCLEOTIDE SEQUENCE [LARGE SCALE GENOMIC DNA]</scope>
    <source>
        <strain evidence="3 4">JCM 15389</strain>
    </source>
</reference>
<dbReference type="InterPro" id="IPR002563">
    <property type="entry name" value="Flavin_Rdtase-like_dom"/>
</dbReference>
<accession>A0ABV6C9H2</accession>
<dbReference type="EMBL" id="JBHLYQ010000179">
    <property type="protein sequence ID" value="MFC0082887.1"/>
    <property type="molecule type" value="Genomic_DNA"/>
</dbReference>
<gene>
    <name evidence="3" type="ORF">ACFFRE_12175</name>
</gene>
<dbReference type="SMART" id="SM00903">
    <property type="entry name" value="Flavin_Reduct"/>
    <property type="match status" value="1"/>
</dbReference>
<comment type="caution">
    <text evidence="3">The sequence shown here is derived from an EMBL/GenBank/DDBJ whole genome shotgun (WGS) entry which is preliminary data.</text>
</comment>
<dbReference type="PANTHER" id="PTHR30466:SF1">
    <property type="entry name" value="FMN REDUCTASE (NADH) RUTF"/>
    <property type="match status" value="1"/>
</dbReference>
<dbReference type="EC" id="1.5.1.-" evidence="3"/>